<comment type="caution">
    <text evidence="2">The sequence shown here is derived from an EMBL/GenBank/DDBJ whole genome shotgun (WGS) entry which is preliminary data.</text>
</comment>
<dbReference type="AlphaFoldDB" id="A0A0B1P3W5"/>
<name>A0A0B1P3W5_UNCNE</name>
<organism evidence="2 3">
    <name type="scientific">Uncinula necator</name>
    <name type="common">Grape powdery mildew</name>
    <dbReference type="NCBI Taxonomy" id="52586"/>
    <lineage>
        <taxon>Eukaryota</taxon>
        <taxon>Fungi</taxon>
        <taxon>Dikarya</taxon>
        <taxon>Ascomycota</taxon>
        <taxon>Pezizomycotina</taxon>
        <taxon>Leotiomycetes</taxon>
        <taxon>Erysiphales</taxon>
        <taxon>Erysiphaceae</taxon>
        <taxon>Erysiphe</taxon>
    </lineage>
</organism>
<feature type="compositionally biased region" description="Polar residues" evidence="1">
    <location>
        <begin position="110"/>
        <end position="128"/>
    </location>
</feature>
<gene>
    <name evidence="2" type="ORF">EV44_g4031</name>
</gene>
<proteinExistence type="predicted"/>
<evidence type="ECO:0000256" key="1">
    <source>
        <dbReference type="SAM" id="MobiDB-lite"/>
    </source>
</evidence>
<evidence type="ECO:0000313" key="3">
    <source>
        <dbReference type="Proteomes" id="UP000030854"/>
    </source>
</evidence>
<sequence length="128" mass="13996">MGTTHVKIVREHRHAVTVAQPINHTVEVCMAATKCRNFGGPHGADSRRCLAHPTRSGAPSKEQMKAYRQAGEREYQAVQRARAIEEEADNIECIEIDRSSSHMTESSGSTNKIEATPVDSSTGVAPRL</sequence>
<evidence type="ECO:0000313" key="2">
    <source>
        <dbReference type="EMBL" id="KHJ31329.1"/>
    </source>
</evidence>
<dbReference type="HOGENOM" id="CLU_018153_7_1_1"/>
<accession>A0A0B1P3W5</accession>
<reference evidence="2 3" key="1">
    <citation type="journal article" date="2014" name="BMC Genomics">
        <title>Adaptive genomic structural variation in the grape powdery mildew pathogen, Erysiphe necator.</title>
        <authorList>
            <person name="Jones L."/>
            <person name="Riaz S."/>
            <person name="Morales-Cruz A."/>
            <person name="Amrine K.C."/>
            <person name="McGuire B."/>
            <person name="Gubler W.D."/>
            <person name="Walker M.A."/>
            <person name="Cantu D."/>
        </authorList>
    </citation>
    <scope>NUCLEOTIDE SEQUENCE [LARGE SCALE GENOMIC DNA]</scope>
    <source>
        <strain evidence="3">c</strain>
    </source>
</reference>
<keyword evidence="3" id="KW-1185">Reference proteome</keyword>
<feature type="region of interest" description="Disordered" evidence="1">
    <location>
        <begin position="97"/>
        <end position="128"/>
    </location>
</feature>
<dbReference type="Proteomes" id="UP000030854">
    <property type="component" value="Unassembled WGS sequence"/>
</dbReference>
<feature type="region of interest" description="Disordered" evidence="1">
    <location>
        <begin position="41"/>
        <end position="62"/>
    </location>
</feature>
<protein>
    <submittedName>
        <fullName evidence="2">Putative eka-like protein</fullName>
    </submittedName>
</protein>
<dbReference type="EMBL" id="JNVN01002991">
    <property type="protein sequence ID" value="KHJ31329.1"/>
    <property type="molecule type" value="Genomic_DNA"/>
</dbReference>